<dbReference type="AlphaFoldDB" id="A0A4P9WXE9"/>
<protein>
    <submittedName>
        <fullName evidence="2">Uncharacterized protein</fullName>
    </submittedName>
</protein>
<reference evidence="3" key="1">
    <citation type="journal article" date="2018" name="Nat. Microbiol.">
        <title>Leveraging single-cell genomics to expand the fungal tree of life.</title>
        <authorList>
            <person name="Ahrendt S.R."/>
            <person name="Quandt C.A."/>
            <person name="Ciobanu D."/>
            <person name="Clum A."/>
            <person name="Salamov A."/>
            <person name="Andreopoulos B."/>
            <person name="Cheng J.F."/>
            <person name="Woyke T."/>
            <person name="Pelin A."/>
            <person name="Henrissat B."/>
            <person name="Reynolds N.K."/>
            <person name="Benny G.L."/>
            <person name="Smith M.E."/>
            <person name="James T.Y."/>
            <person name="Grigoriev I.V."/>
        </authorList>
    </citation>
    <scope>NUCLEOTIDE SEQUENCE [LARGE SCALE GENOMIC DNA]</scope>
    <source>
        <strain evidence="3">ATCC 52028</strain>
    </source>
</reference>
<dbReference type="EMBL" id="ML010614">
    <property type="protein sequence ID" value="RKO95946.1"/>
    <property type="molecule type" value="Genomic_DNA"/>
</dbReference>
<sequence length="120" mass="11718">MDGGGGGAMGAQPSVPSRRVWAFDAHEYPTSAAADAATAADVPASALMAALAPITPTAPAALAYLPAPWLITSMPPPSGSSSLASAGSTMVMSTERLGDTLRSGGSSGSRAGGLRSDDEA</sequence>
<organism evidence="2 3">
    <name type="scientific">Caulochytrium protostelioides</name>
    <dbReference type="NCBI Taxonomy" id="1555241"/>
    <lineage>
        <taxon>Eukaryota</taxon>
        <taxon>Fungi</taxon>
        <taxon>Fungi incertae sedis</taxon>
        <taxon>Chytridiomycota</taxon>
        <taxon>Chytridiomycota incertae sedis</taxon>
        <taxon>Chytridiomycetes</taxon>
        <taxon>Caulochytriales</taxon>
        <taxon>Caulochytriaceae</taxon>
        <taxon>Caulochytrium</taxon>
    </lineage>
</organism>
<proteinExistence type="predicted"/>
<gene>
    <name evidence="2" type="ORF">CAUPRSCDRAFT_12353</name>
</gene>
<evidence type="ECO:0000313" key="2">
    <source>
        <dbReference type="EMBL" id="RKO95946.1"/>
    </source>
</evidence>
<evidence type="ECO:0000256" key="1">
    <source>
        <dbReference type="SAM" id="MobiDB-lite"/>
    </source>
</evidence>
<accession>A0A4P9WXE9</accession>
<dbReference type="Proteomes" id="UP000268535">
    <property type="component" value="Unassembled WGS sequence"/>
</dbReference>
<feature type="compositionally biased region" description="Low complexity" evidence="1">
    <location>
        <begin position="75"/>
        <end position="90"/>
    </location>
</feature>
<feature type="region of interest" description="Disordered" evidence="1">
    <location>
        <begin position="75"/>
        <end position="120"/>
    </location>
</feature>
<evidence type="ECO:0000313" key="3">
    <source>
        <dbReference type="Proteomes" id="UP000268535"/>
    </source>
</evidence>
<name>A0A4P9WXE9_9FUNG</name>